<keyword evidence="2" id="KW-1185">Reference proteome</keyword>
<dbReference type="RefSeq" id="WP_131891369.1">
    <property type="nucleotide sequence ID" value="NZ_SMKZ01000003.1"/>
</dbReference>
<reference evidence="1 2" key="1">
    <citation type="submission" date="2019-03" db="EMBL/GenBank/DDBJ databases">
        <title>Draft genome sequences of novel Actinobacteria.</title>
        <authorList>
            <person name="Sahin N."/>
            <person name="Ay H."/>
            <person name="Saygin H."/>
        </authorList>
    </citation>
    <scope>NUCLEOTIDE SEQUENCE [LARGE SCALE GENOMIC DNA]</scope>
    <source>
        <strain evidence="1 2">5K138</strain>
    </source>
</reference>
<dbReference type="Proteomes" id="UP000294739">
    <property type="component" value="Unassembled WGS sequence"/>
</dbReference>
<name>A0A4R5DJU7_9ACTN</name>
<dbReference type="AlphaFoldDB" id="A0A4R5DJU7"/>
<gene>
    <name evidence="1" type="ORF">E1269_03695</name>
</gene>
<organism evidence="1 2">
    <name type="scientific">Jiangella asiatica</name>
    <dbReference type="NCBI Taxonomy" id="2530372"/>
    <lineage>
        <taxon>Bacteria</taxon>
        <taxon>Bacillati</taxon>
        <taxon>Actinomycetota</taxon>
        <taxon>Actinomycetes</taxon>
        <taxon>Jiangellales</taxon>
        <taxon>Jiangellaceae</taxon>
        <taxon>Jiangella</taxon>
    </lineage>
</organism>
<dbReference type="InParanoid" id="A0A4R5DJU7"/>
<protein>
    <submittedName>
        <fullName evidence="1">Uncharacterized protein</fullName>
    </submittedName>
</protein>
<comment type="caution">
    <text evidence="1">The sequence shown here is derived from an EMBL/GenBank/DDBJ whole genome shotgun (WGS) entry which is preliminary data.</text>
</comment>
<evidence type="ECO:0000313" key="1">
    <source>
        <dbReference type="EMBL" id="TDE14269.1"/>
    </source>
</evidence>
<dbReference type="SUPFAM" id="SSF51445">
    <property type="entry name" value="(Trans)glycosidases"/>
    <property type="match status" value="1"/>
</dbReference>
<dbReference type="OrthoDB" id="3652041at2"/>
<evidence type="ECO:0000313" key="2">
    <source>
        <dbReference type="Proteomes" id="UP000294739"/>
    </source>
</evidence>
<dbReference type="InterPro" id="IPR017853">
    <property type="entry name" value="GH"/>
</dbReference>
<proteinExistence type="predicted"/>
<accession>A0A4R5DJU7</accession>
<dbReference type="Gene3D" id="3.20.20.80">
    <property type="entry name" value="Glycosidases"/>
    <property type="match status" value="1"/>
</dbReference>
<sequence length="544" mass="61192">MATHELSFDPRHPWYPVPNVPGAEWSVEVFTVDDVRLLDPRRTTFEGGSLLADGLTWPGAQRNVAGRVRADLMIAPGGDAVTWRIRAEADVPVKAIKLLFRGLPGGAEDGWWSPTTPRDVALTPRPDEPVLLRYPWPNWQTPWICQGEGPAVTLSTRDTEVRAKRFYTFLPPWSPSAVTEVVCDQLATRRTPDFEAPPIVLRTCADVAAVHADLAEHLEHVERSFGLADWEDRADVPDWARDIRLVVTLHGQHWTGYVFNTFDDMGRILEEVTRHVPGEHVLAYLPGWEGRYYWQYPIYRPGEDLGGADGFRRLTQTARRLGVHLMPMFGANGANVGRYPRWEDAAFRSAGDRYVVHVNHPDWDGDRTREDDQVFLNPGEPEYRAFLREQIGELVTSYDVAGVFLDTSACWFDDPRHELYAGYRALVGELREAHPGLLVCGEGWYDALLGLLPVNQTWLDVARPPRTPDLPYRYSRVLGHLNSGCPGQGSTGVHEGGFREPAKPLRVPGFVPSLGFVSDTLERYADDVAAFCREVGGREDGRQR</sequence>
<dbReference type="EMBL" id="SMKZ01000003">
    <property type="protein sequence ID" value="TDE14269.1"/>
    <property type="molecule type" value="Genomic_DNA"/>
</dbReference>